<dbReference type="AlphaFoldDB" id="A0A0C3GG63"/>
<dbReference type="InParanoid" id="A0A0C3GG63"/>
<dbReference type="HOGENOM" id="CLU_019692_4_1_1"/>
<organism evidence="3 4">
    <name type="scientific">Oidiodendron maius (strain Zn)</name>
    <dbReference type="NCBI Taxonomy" id="913774"/>
    <lineage>
        <taxon>Eukaryota</taxon>
        <taxon>Fungi</taxon>
        <taxon>Dikarya</taxon>
        <taxon>Ascomycota</taxon>
        <taxon>Pezizomycotina</taxon>
        <taxon>Leotiomycetes</taxon>
        <taxon>Leotiomycetes incertae sedis</taxon>
        <taxon>Myxotrichaceae</taxon>
        <taxon>Oidiodendron</taxon>
    </lineage>
</organism>
<dbReference type="Gene3D" id="3.60.21.10">
    <property type="match status" value="1"/>
</dbReference>
<reference evidence="3 4" key="1">
    <citation type="submission" date="2014-04" db="EMBL/GenBank/DDBJ databases">
        <authorList>
            <consortium name="DOE Joint Genome Institute"/>
            <person name="Kuo A."/>
            <person name="Martino E."/>
            <person name="Perotto S."/>
            <person name="Kohler A."/>
            <person name="Nagy L.G."/>
            <person name="Floudas D."/>
            <person name="Copeland A."/>
            <person name="Barry K.W."/>
            <person name="Cichocki N."/>
            <person name="Veneault-Fourrey C."/>
            <person name="LaButti K."/>
            <person name="Lindquist E.A."/>
            <person name="Lipzen A."/>
            <person name="Lundell T."/>
            <person name="Morin E."/>
            <person name="Murat C."/>
            <person name="Sun H."/>
            <person name="Tunlid A."/>
            <person name="Henrissat B."/>
            <person name="Grigoriev I.V."/>
            <person name="Hibbett D.S."/>
            <person name="Martin F."/>
            <person name="Nordberg H.P."/>
            <person name="Cantor M.N."/>
            <person name="Hua S.X."/>
        </authorList>
    </citation>
    <scope>NUCLEOTIDE SEQUENCE [LARGE SCALE GENOMIC DNA]</scope>
    <source>
        <strain evidence="3 4">Zn</strain>
    </source>
</reference>
<dbReference type="OrthoDB" id="783096at2759"/>
<accession>A0A0C3GG63</accession>
<protein>
    <recommendedName>
        <fullName evidence="2">Calcineurin-like phosphoesterase domain-containing protein</fullName>
    </recommendedName>
</protein>
<proteinExistence type="predicted"/>
<dbReference type="SUPFAM" id="SSF56300">
    <property type="entry name" value="Metallo-dependent phosphatases"/>
    <property type="match status" value="1"/>
</dbReference>
<name>A0A0C3GG63_OIDMZ</name>
<dbReference type="PANTHER" id="PTHR32440">
    <property type="entry name" value="PHOSPHATASE DCR2-RELATED-RELATED"/>
    <property type="match status" value="1"/>
</dbReference>
<dbReference type="GO" id="GO:0004721">
    <property type="term" value="F:phosphoprotein phosphatase activity"/>
    <property type="evidence" value="ECO:0007669"/>
    <property type="project" value="TreeGrafter"/>
</dbReference>
<dbReference type="PANTHER" id="PTHR32440:SF0">
    <property type="entry name" value="PHOSPHATASE DCR2-RELATED"/>
    <property type="match status" value="1"/>
</dbReference>
<sequence>MARRITRTITQLAIAGIGAFFIVWFLDSRYRVLPARLHNALPAHHPGMVIVDISVTKCSSINPLSSCKLNPAVWHRVEKDLYLDHGWVSSAYIHIRRKKEEELLPEDKVVIDISVGKLVPSSGEKGDDTEKWEPREAGIWVKRSGKAGESDSDRVITSVDVLFGADAVDPRNGWKVIGTPLLLGSSGEMHEPRLSIRRGNPPETKKPVLKIRENGKFKILQVSDLHLSTGTGECRDEEPKGYNNGKCEADPRTLEFIERLLDEEDKPDLVILSGDQVNGESAPDTQTAIFKYAQPFIERKIPFATIFGNHDDEGPSLSRKEQMALIESLPYSLSEAGPADIDGVGNYYIEILARGSSGHSAVTIYLLDTHAYSPDKRSYDGYDWIKKTQIEWFRKTAQGLKKAHAGYSYTHMNLAFIHIPLPEYAIATNSRKGESRERVTAPSFNSHFRDALVDEGVVMVSCGHDHANEYCALSRHENDLPALWMCYAGGSGFGGYGGYGGYHRRVRFFELDMNEGRITTYKRVEYGEINKRIDEQIIVEGGKPAELVNEN</sequence>
<dbReference type="GO" id="GO:0005737">
    <property type="term" value="C:cytoplasm"/>
    <property type="evidence" value="ECO:0007669"/>
    <property type="project" value="TreeGrafter"/>
</dbReference>
<dbReference type="STRING" id="913774.A0A0C3GG63"/>
<evidence type="ECO:0000313" key="4">
    <source>
        <dbReference type="Proteomes" id="UP000054321"/>
    </source>
</evidence>
<reference evidence="4" key="2">
    <citation type="submission" date="2015-01" db="EMBL/GenBank/DDBJ databases">
        <title>Evolutionary Origins and Diversification of the Mycorrhizal Mutualists.</title>
        <authorList>
            <consortium name="DOE Joint Genome Institute"/>
            <consortium name="Mycorrhizal Genomics Consortium"/>
            <person name="Kohler A."/>
            <person name="Kuo A."/>
            <person name="Nagy L.G."/>
            <person name="Floudas D."/>
            <person name="Copeland A."/>
            <person name="Barry K.W."/>
            <person name="Cichocki N."/>
            <person name="Veneault-Fourrey C."/>
            <person name="LaButti K."/>
            <person name="Lindquist E.A."/>
            <person name="Lipzen A."/>
            <person name="Lundell T."/>
            <person name="Morin E."/>
            <person name="Murat C."/>
            <person name="Riley R."/>
            <person name="Ohm R."/>
            <person name="Sun H."/>
            <person name="Tunlid A."/>
            <person name="Henrissat B."/>
            <person name="Grigoriev I.V."/>
            <person name="Hibbett D.S."/>
            <person name="Martin F."/>
        </authorList>
    </citation>
    <scope>NUCLEOTIDE SEQUENCE [LARGE SCALE GENOMIC DNA]</scope>
    <source>
        <strain evidence="4">Zn</strain>
    </source>
</reference>
<keyword evidence="4" id="KW-1185">Reference proteome</keyword>
<dbReference type="FunFam" id="3.60.21.10:FF:000054">
    <property type="entry name" value="DCR2p Phosphoesterase"/>
    <property type="match status" value="1"/>
</dbReference>
<dbReference type="EMBL" id="KN832888">
    <property type="protein sequence ID" value="KIM95130.1"/>
    <property type="molecule type" value="Genomic_DNA"/>
</dbReference>
<keyword evidence="1" id="KW-0812">Transmembrane</keyword>
<dbReference type="FunCoup" id="A0A0C3GG63">
    <property type="interactions" value="72"/>
</dbReference>
<evidence type="ECO:0000259" key="2">
    <source>
        <dbReference type="Pfam" id="PF00149"/>
    </source>
</evidence>
<evidence type="ECO:0000313" key="3">
    <source>
        <dbReference type="EMBL" id="KIM95130.1"/>
    </source>
</evidence>
<feature type="domain" description="Calcineurin-like phosphoesterase" evidence="2">
    <location>
        <begin position="217"/>
        <end position="467"/>
    </location>
</feature>
<evidence type="ECO:0000256" key="1">
    <source>
        <dbReference type="SAM" id="Phobius"/>
    </source>
</evidence>
<dbReference type="InterPro" id="IPR004843">
    <property type="entry name" value="Calcineurin-like_PHP"/>
</dbReference>
<feature type="transmembrane region" description="Helical" evidence="1">
    <location>
        <begin position="9"/>
        <end position="26"/>
    </location>
</feature>
<gene>
    <name evidence="3" type="ORF">OIDMADRAFT_172278</name>
</gene>
<keyword evidence="1" id="KW-1133">Transmembrane helix</keyword>
<dbReference type="InterPro" id="IPR029052">
    <property type="entry name" value="Metallo-depent_PP-like"/>
</dbReference>
<dbReference type="Proteomes" id="UP000054321">
    <property type="component" value="Unassembled WGS sequence"/>
</dbReference>
<keyword evidence="1" id="KW-0472">Membrane</keyword>
<dbReference type="Pfam" id="PF00149">
    <property type="entry name" value="Metallophos"/>
    <property type="match status" value="1"/>
</dbReference>
<dbReference type="CDD" id="cd07383">
    <property type="entry name" value="MPP_Dcr2"/>
    <property type="match status" value="1"/>
</dbReference>